<name>A0A7G8PXN0_9FLAO</name>
<protein>
    <submittedName>
        <fullName evidence="2">Uncharacterized protein</fullName>
    </submittedName>
</protein>
<evidence type="ECO:0000313" key="2">
    <source>
        <dbReference type="EMBL" id="QNJ99096.1"/>
    </source>
</evidence>
<evidence type="ECO:0000313" key="3">
    <source>
        <dbReference type="Proteomes" id="UP000515514"/>
    </source>
</evidence>
<feature type="transmembrane region" description="Helical" evidence="1">
    <location>
        <begin position="56"/>
        <end position="79"/>
    </location>
</feature>
<dbReference type="KEGG" id="alti:ALE3EI_2564"/>
<keyword evidence="3" id="KW-1185">Reference proteome</keyword>
<dbReference type="Proteomes" id="UP000515514">
    <property type="component" value="Chromosome"/>
</dbReference>
<keyword evidence="1" id="KW-1133">Transmembrane helix</keyword>
<sequence length="184" mass="21832">MKNQLQFYKEIHLSELKRKSEIDSSISFPTTLLTLLIGGGFYLFQKEIVEYQDENILSILIIIGGILFLLSIFGAIILLSRMYLNRFRKYRYLPCSLDLINRENELYHHYLNFYKQTDIDKPNKKALKDADEEFQKNLLNYYIEFGTHNQLVNDVRIKDFYRSRKILILSIILLAITALLILIR</sequence>
<organism evidence="2 3">
    <name type="scientific">Constantimarinum furrinae</name>
    <dbReference type="NCBI Taxonomy" id="2562285"/>
    <lineage>
        <taxon>Bacteria</taxon>
        <taxon>Pseudomonadati</taxon>
        <taxon>Bacteroidota</taxon>
        <taxon>Flavobacteriia</taxon>
        <taxon>Flavobacteriales</taxon>
        <taxon>Flavobacteriaceae</taxon>
        <taxon>Altibacter/Constantimarinum group</taxon>
        <taxon>Constantimarinum</taxon>
    </lineage>
</organism>
<proteinExistence type="predicted"/>
<keyword evidence="1" id="KW-0472">Membrane</keyword>
<dbReference type="RefSeq" id="WP_186989301.1">
    <property type="nucleotide sequence ID" value="NZ_CP052909.1"/>
</dbReference>
<reference evidence="2 3" key="1">
    <citation type="submission" date="2020-04" db="EMBL/GenBank/DDBJ databases">
        <title>Genome sequence of Altibacter aquimarinus strain ALE3EI.</title>
        <authorList>
            <person name="Oh H.-M."/>
            <person name="Jang D."/>
        </authorList>
    </citation>
    <scope>NUCLEOTIDE SEQUENCE [LARGE SCALE GENOMIC DNA]</scope>
    <source>
        <strain evidence="2 3">ALE3EI</strain>
    </source>
</reference>
<evidence type="ECO:0000256" key="1">
    <source>
        <dbReference type="SAM" id="Phobius"/>
    </source>
</evidence>
<keyword evidence="1" id="KW-0812">Transmembrane</keyword>
<dbReference type="AlphaFoldDB" id="A0A7G8PXN0"/>
<gene>
    <name evidence="2" type="ORF">ALE3EI_2564</name>
</gene>
<feature type="transmembrane region" description="Helical" evidence="1">
    <location>
        <begin position="166"/>
        <end position="183"/>
    </location>
</feature>
<accession>A0A7G8PXN0</accession>
<feature type="transmembrane region" description="Helical" evidence="1">
    <location>
        <begin position="26"/>
        <end position="44"/>
    </location>
</feature>
<dbReference type="EMBL" id="CP052909">
    <property type="protein sequence ID" value="QNJ99096.1"/>
    <property type="molecule type" value="Genomic_DNA"/>
</dbReference>